<keyword evidence="1" id="KW-0472">Membrane</keyword>
<keyword evidence="1" id="KW-0812">Transmembrane</keyword>
<organism evidence="2 3">
    <name type="scientific">Limnovirga soli</name>
    <dbReference type="NCBI Taxonomy" id="2656915"/>
    <lineage>
        <taxon>Bacteria</taxon>
        <taxon>Pseudomonadati</taxon>
        <taxon>Bacteroidota</taxon>
        <taxon>Chitinophagia</taxon>
        <taxon>Chitinophagales</taxon>
        <taxon>Chitinophagaceae</taxon>
        <taxon>Limnovirga</taxon>
    </lineage>
</organism>
<keyword evidence="1" id="KW-1133">Transmembrane helix</keyword>
<reference evidence="2" key="1">
    <citation type="submission" date="2019-10" db="EMBL/GenBank/DDBJ databases">
        <title>Draft genome sequence of Panacibacter sp. KCS-6.</title>
        <authorList>
            <person name="Yim K.J."/>
        </authorList>
    </citation>
    <scope>NUCLEOTIDE SEQUENCE</scope>
    <source>
        <strain evidence="2">KCS-6</strain>
    </source>
</reference>
<dbReference type="RefSeq" id="WP_171608513.1">
    <property type="nucleotide sequence ID" value="NZ_WHPF01000009.1"/>
</dbReference>
<name>A0A8J8FGK4_9BACT</name>
<proteinExistence type="predicted"/>
<gene>
    <name evidence="2" type="ORF">GD597_13960</name>
</gene>
<dbReference type="EMBL" id="WHPF01000009">
    <property type="protein sequence ID" value="NNV56573.1"/>
    <property type="molecule type" value="Genomic_DNA"/>
</dbReference>
<protein>
    <submittedName>
        <fullName evidence="2">Uncharacterized protein</fullName>
    </submittedName>
</protein>
<dbReference type="Proteomes" id="UP000598971">
    <property type="component" value="Unassembled WGS sequence"/>
</dbReference>
<comment type="caution">
    <text evidence="2">The sequence shown here is derived from an EMBL/GenBank/DDBJ whole genome shotgun (WGS) entry which is preliminary data.</text>
</comment>
<feature type="transmembrane region" description="Helical" evidence="1">
    <location>
        <begin position="35"/>
        <end position="55"/>
    </location>
</feature>
<evidence type="ECO:0000313" key="2">
    <source>
        <dbReference type="EMBL" id="NNV56573.1"/>
    </source>
</evidence>
<keyword evidence="3" id="KW-1185">Reference proteome</keyword>
<accession>A0A8J8FGK4</accession>
<sequence length="89" mass="9962">MAAFTVNNHFLLFTLGLNTAANVVADERIATQGTMIFVPLAGINPCFIVNGYGLFSNNVQYIKKRLKQIIVTIITATRSAFKYFYCHIK</sequence>
<evidence type="ECO:0000256" key="1">
    <source>
        <dbReference type="SAM" id="Phobius"/>
    </source>
</evidence>
<dbReference type="AlphaFoldDB" id="A0A8J8FGK4"/>
<evidence type="ECO:0000313" key="3">
    <source>
        <dbReference type="Proteomes" id="UP000598971"/>
    </source>
</evidence>